<proteinExistence type="predicted"/>
<protein>
    <recommendedName>
        <fullName evidence="1">PiggyBac transposable element-derived protein domain-containing protein</fullName>
    </recommendedName>
</protein>
<dbReference type="Pfam" id="PF13843">
    <property type="entry name" value="DDE_Tnp_1_7"/>
    <property type="match status" value="1"/>
</dbReference>
<evidence type="ECO:0000313" key="3">
    <source>
        <dbReference type="Proteomes" id="UP000801492"/>
    </source>
</evidence>
<dbReference type="Proteomes" id="UP000801492">
    <property type="component" value="Unassembled WGS sequence"/>
</dbReference>
<keyword evidence="3" id="KW-1185">Reference proteome</keyword>
<evidence type="ECO:0000313" key="2">
    <source>
        <dbReference type="EMBL" id="KAF2882469.1"/>
    </source>
</evidence>
<comment type="caution">
    <text evidence="2">The sequence shown here is derived from an EMBL/GenBank/DDBJ whole genome shotgun (WGS) entry which is preliminary data.</text>
</comment>
<gene>
    <name evidence="2" type="ORF">ILUMI_23694</name>
</gene>
<dbReference type="InterPro" id="IPR029526">
    <property type="entry name" value="PGBD"/>
</dbReference>
<name>A0A8K0CAG1_IGNLU</name>
<accession>A0A8K0CAG1</accession>
<sequence length="201" mass="22943">MDTDSDSDNDNIFVRLKYKSTPMLKMLLSHPLARRKCKFYFKLLQSPNLVNSGITACSSGKHSLDDKDSVPTVLPKSPIPDTETGLGERLIRDLTISLIGKYHRAFFDNYFSLVCLVAYLQENKIYGTVRANRKFLPSDISEDKILRRGETDWRQATNELTNVNRRQKDGFLQVVPCLSIGKDYNKFMGGVDKADMLQKRV</sequence>
<dbReference type="OrthoDB" id="6776570at2759"/>
<organism evidence="2 3">
    <name type="scientific">Ignelater luminosus</name>
    <name type="common">Cucubano</name>
    <name type="synonym">Pyrophorus luminosus</name>
    <dbReference type="NCBI Taxonomy" id="2038154"/>
    <lineage>
        <taxon>Eukaryota</taxon>
        <taxon>Metazoa</taxon>
        <taxon>Ecdysozoa</taxon>
        <taxon>Arthropoda</taxon>
        <taxon>Hexapoda</taxon>
        <taxon>Insecta</taxon>
        <taxon>Pterygota</taxon>
        <taxon>Neoptera</taxon>
        <taxon>Endopterygota</taxon>
        <taxon>Coleoptera</taxon>
        <taxon>Polyphaga</taxon>
        <taxon>Elateriformia</taxon>
        <taxon>Elateroidea</taxon>
        <taxon>Elateridae</taxon>
        <taxon>Agrypninae</taxon>
        <taxon>Pyrophorini</taxon>
        <taxon>Ignelater</taxon>
    </lineage>
</organism>
<evidence type="ECO:0000259" key="1">
    <source>
        <dbReference type="Pfam" id="PF13843"/>
    </source>
</evidence>
<feature type="domain" description="PiggyBac transposable element-derived protein" evidence="1">
    <location>
        <begin position="82"/>
        <end position="164"/>
    </location>
</feature>
<dbReference type="EMBL" id="VTPC01090614">
    <property type="protein sequence ID" value="KAF2882469.1"/>
    <property type="molecule type" value="Genomic_DNA"/>
</dbReference>
<reference evidence="2" key="1">
    <citation type="submission" date="2019-08" db="EMBL/GenBank/DDBJ databases">
        <title>The genome of the North American firefly Photinus pyralis.</title>
        <authorList>
            <consortium name="Photinus pyralis genome working group"/>
            <person name="Fallon T.R."/>
            <person name="Sander Lower S.E."/>
            <person name="Weng J.-K."/>
        </authorList>
    </citation>
    <scope>NUCLEOTIDE SEQUENCE</scope>
    <source>
        <strain evidence="2">TRF0915ILg1</strain>
        <tissue evidence="2">Whole body</tissue>
    </source>
</reference>
<dbReference type="AlphaFoldDB" id="A0A8K0CAG1"/>